<protein>
    <submittedName>
        <fullName evidence="1">Uncharacterized protein</fullName>
    </submittedName>
</protein>
<dbReference type="Proteomes" id="UP001221757">
    <property type="component" value="Unassembled WGS sequence"/>
</dbReference>
<proteinExistence type="predicted"/>
<gene>
    <name evidence="1" type="ORF">B0H17DRAFT_1136662</name>
</gene>
<accession>A0AAD7DAB9</accession>
<evidence type="ECO:0000313" key="1">
    <source>
        <dbReference type="EMBL" id="KAJ7686794.1"/>
    </source>
</evidence>
<dbReference type="EMBL" id="JARKIE010000093">
    <property type="protein sequence ID" value="KAJ7686794.1"/>
    <property type="molecule type" value="Genomic_DNA"/>
</dbReference>
<dbReference type="AlphaFoldDB" id="A0AAD7DAB9"/>
<organism evidence="1 2">
    <name type="scientific">Mycena rosella</name>
    <name type="common">Pink bonnet</name>
    <name type="synonym">Agaricus rosellus</name>
    <dbReference type="NCBI Taxonomy" id="1033263"/>
    <lineage>
        <taxon>Eukaryota</taxon>
        <taxon>Fungi</taxon>
        <taxon>Dikarya</taxon>
        <taxon>Basidiomycota</taxon>
        <taxon>Agaricomycotina</taxon>
        <taxon>Agaricomycetes</taxon>
        <taxon>Agaricomycetidae</taxon>
        <taxon>Agaricales</taxon>
        <taxon>Marasmiineae</taxon>
        <taxon>Mycenaceae</taxon>
        <taxon>Mycena</taxon>
    </lineage>
</organism>
<evidence type="ECO:0000313" key="2">
    <source>
        <dbReference type="Proteomes" id="UP001221757"/>
    </source>
</evidence>
<comment type="caution">
    <text evidence="1">The sequence shown here is derived from an EMBL/GenBank/DDBJ whole genome shotgun (WGS) entry which is preliminary data.</text>
</comment>
<sequence>MARSLKSWEVGSRDKSDLIGFGTPNQGDSIGDVILRFILTCQDPLVQPRPKRDSTPGLPTRACIEPSSFNSRRFSSLAGHFELRRRPALELVRIALGLPRLSAGTALDLGSGYFRLIRAVLGGARLSISIKRLARAASRDSRRTVAKRMGFRLSIFVQVWRRFQTLPTAAGVGLGSELRTLLALRRVASPFPYCLLAILLHLALKLNRAPRHVIDSTPIRFCLACYVLIPACGVEWRGLLAGLARARPPSAGNIHADWQFATRGWFEMTICRAESYSRVREFGNLCASHGVDVSACLAVRAQIHADWQFATRGWFEIDDLSGFAESYNRVCGFGNL</sequence>
<reference evidence="1" key="1">
    <citation type="submission" date="2023-03" db="EMBL/GenBank/DDBJ databases">
        <title>Massive genome expansion in bonnet fungi (Mycena s.s.) driven by repeated elements and novel gene families across ecological guilds.</title>
        <authorList>
            <consortium name="Lawrence Berkeley National Laboratory"/>
            <person name="Harder C.B."/>
            <person name="Miyauchi S."/>
            <person name="Viragh M."/>
            <person name="Kuo A."/>
            <person name="Thoen E."/>
            <person name="Andreopoulos B."/>
            <person name="Lu D."/>
            <person name="Skrede I."/>
            <person name="Drula E."/>
            <person name="Henrissat B."/>
            <person name="Morin E."/>
            <person name="Kohler A."/>
            <person name="Barry K."/>
            <person name="LaButti K."/>
            <person name="Morin E."/>
            <person name="Salamov A."/>
            <person name="Lipzen A."/>
            <person name="Mereny Z."/>
            <person name="Hegedus B."/>
            <person name="Baldrian P."/>
            <person name="Stursova M."/>
            <person name="Weitz H."/>
            <person name="Taylor A."/>
            <person name="Grigoriev I.V."/>
            <person name="Nagy L.G."/>
            <person name="Martin F."/>
            <person name="Kauserud H."/>
        </authorList>
    </citation>
    <scope>NUCLEOTIDE SEQUENCE</scope>
    <source>
        <strain evidence="1">CBHHK067</strain>
    </source>
</reference>
<name>A0AAD7DAB9_MYCRO</name>
<keyword evidence="2" id="KW-1185">Reference proteome</keyword>